<gene>
    <name evidence="2" type="ORF">SAMN02746064_01817</name>
</gene>
<name>A0A1M4YN44_9FIRM</name>
<dbReference type="GO" id="GO:0003677">
    <property type="term" value="F:DNA binding"/>
    <property type="evidence" value="ECO:0007669"/>
    <property type="project" value="UniProtKB-KW"/>
</dbReference>
<dbReference type="PROSITE" id="PS01332">
    <property type="entry name" value="HTH_RRF2_1"/>
    <property type="match status" value="1"/>
</dbReference>
<dbReference type="InterPro" id="IPR000944">
    <property type="entry name" value="Tscrpt_reg_Rrf2"/>
</dbReference>
<dbReference type="GO" id="GO:0003700">
    <property type="term" value="F:DNA-binding transcription factor activity"/>
    <property type="evidence" value="ECO:0007669"/>
    <property type="project" value="TreeGrafter"/>
</dbReference>
<dbReference type="Proteomes" id="UP000184251">
    <property type="component" value="Unassembled WGS sequence"/>
</dbReference>
<dbReference type="RefSeq" id="WP_073271247.1">
    <property type="nucleotide sequence ID" value="NZ_FQTU01000013.1"/>
</dbReference>
<evidence type="ECO:0000313" key="2">
    <source>
        <dbReference type="EMBL" id="SHF07057.1"/>
    </source>
</evidence>
<dbReference type="Pfam" id="PF02082">
    <property type="entry name" value="Rrf2"/>
    <property type="match status" value="1"/>
</dbReference>
<dbReference type="NCBIfam" id="TIGR00738">
    <property type="entry name" value="rrf2_super"/>
    <property type="match status" value="1"/>
</dbReference>
<dbReference type="Gene3D" id="1.10.10.10">
    <property type="entry name" value="Winged helix-like DNA-binding domain superfamily/Winged helix DNA-binding domain"/>
    <property type="match status" value="1"/>
</dbReference>
<dbReference type="AlphaFoldDB" id="A0A1M4YN44"/>
<evidence type="ECO:0000313" key="3">
    <source>
        <dbReference type="Proteomes" id="UP000184251"/>
    </source>
</evidence>
<dbReference type="SUPFAM" id="SSF46785">
    <property type="entry name" value="Winged helix' DNA-binding domain"/>
    <property type="match status" value="1"/>
</dbReference>
<organism evidence="2 3">
    <name type="scientific">Alkalibacter saccharofermentans DSM 14828</name>
    <dbReference type="NCBI Taxonomy" id="1120975"/>
    <lineage>
        <taxon>Bacteria</taxon>
        <taxon>Bacillati</taxon>
        <taxon>Bacillota</taxon>
        <taxon>Clostridia</taxon>
        <taxon>Eubacteriales</taxon>
        <taxon>Eubacteriaceae</taxon>
        <taxon>Alkalibacter</taxon>
    </lineage>
</organism>
<accession>A0A1M4YN44</accession>
<sequence>MKLSTKGRYGLRALVDLTVHSSKGHQPLAQIAERQNISEIYLEQVFATLRKNGVVKSIKGAQGGYLLNVEPANITVGKVLRILEGDLSIVDEKAKSDSEEKSVAQCVYKNVWEKIDKNINELVDSITLEELVEDYKKNHGMLPHMYHI</sequence>
<dbReference type="InterPro" id="IPR036388">
    <property type="entry name" value="WH-like_DNA-bd_sf"/>
</dbReference>
<protein>
    <submittedName>
        <fullName evidence="2">Transcriptional regulator, BadM/Rrf2 family</fullName>
    </submittedName>
</protein>
<dbReference type="OrthoDB" id="9808360at2"/>
<keyword evidence="1" id="KW-0238">DNA-binding</keyword>
<reference evidence="2 3" key="1">
    <citation type="submission" date="2016-11" db="EMBL/GenBank/DDBJ databases">
        <authorList>
            <person name="Jaros S."/>
            <person name="Januszkiewicz K."/>
            <person name="Wedrychowicz H."/>
        </authorList>
    </citation>
    <scope>NUCLEOTIDE SEQUENCE [LARGE SCALE GENOMIC DNA]</scope>
    <source>
        <strain evidence="2 3">DSM 14828</strain>
    </source>
</reference>
<dbReference type="PANTHER" id="PTHR33221:SF5">
    <property type="entry name" value="HTH-TYPE TRANSCRIPTIONAL REGULATOR ISCR"/>
    <property type="match status" value="1"/>
</dbReference>
<keyword evidence="3" id="KW-1185">Reference proteome</keyword>
<proteinExistence type="predicted"/>
<evidence type="ECO:0000256" key="1">
    <source>
        <dbReference type="ARBA" id="ARBA00023125"/>
    </source>
</evidence>
<dbReference type="InterPro" id="IPR030489">
    <property type="entry name" value="TR_Rrf2-type_CS"/>
</dbReference>
<dbReference type="PROSITE" id="PS51197">
    <property type="entry name" value="HTH_RRF2_2"/>
    <property type="match status" value="1"/>
</dbReference>
<dbReference type="InterPro" id="IPR036390">
    <property type="entry name" value="WH_DNA-bd_sf"/>
</dbReference>
<dbReference type="STRING" id="1120975.SAMN02746064_01817"/>
<dbReference type="PANTHER" id="PTHR33221">
    <property type="entry name" value="WINGED HELIX-TURN-HELIX TRANSCRIPTIONAL REGULATOR, RRF2 FAMILY"/>
    <property type="match status" value="1"/>
</dbReference>
<dbReference type="EMBL" id="FQTU01000013">
    <property type="protein sequence ID" value="SHF07057.1"/>
    <property type="molecule type" value="Genomic_DNA"/>
</dbReference>
<dbReference type="GO" id="GO:0005829">
    <property type="term" value="C:cytosol"/>
    <property type="evidence" value="ECO:0007669"/>
    <property type="project" value="TreeGrafter"/>
</dbReference>